<evidence type="ECO:0000313" key="2">
    <source>
        <dbReference type="Proteomes" id="UP000645828"/>
    </source>
</evidence>
<comment type="caution">
    <text evidence="1">The sequence shown here is derived from an EMBL/GenBank/DDBJ whole genome shotgun (WGS) entry which is preliminary data.</text>
</comment>
<name>A0A811ZSL2_NYCPR</name>
<protein>
    <submittedName>
        <fullName evidence="1">(raccoon dog) hypothetical protein</fullName>
    </submittedName>
</protein>
<gene>
    <name evidence="1" type="ORF">NYPRO_LOCUS24409</name>
</gene>
<dbReference type="EMBL" id="CAJHUB010000775">
    <property type="protein sequence ID" value="CAD7691615.1"/>
    <property type="molecule type" value="Genomic_DNA"/>
</dbReference>
<keyword evidence="2" id="KW-1185">Reference proteome</keyword>
<dbReference type="AlphaFoldDB" id="A0A811ZSL2"/>
<proteinExistence type="predicted"/>
<evidence type="ECO:0000313" key="1">
    <source>
        <dbReference type="EMBL" id="CAD7691615.1"/>
    </source>
</evidence>
<dbReference type="Proteomes" id="UP000645828">
    <property type="component" value="Unassembled WGS sequence"/>
</dbReference>
<organism evidence="1 2">
    <name type="scientific">Nyctereutes procyonoides</name>
    <name type="common">Raccoon dog</name>
    <name type="synonym">Canis procyonoides</name>
    <dbReference type="NCBI Taxonomy" id="34880"/>
    <lineage>
        <taxon>Eukaryota</taxon>
        <taxon>Metazoa</taxon>
        <taxon>Chordata</taxon>
        <taxon>Craniata</taxon>
        <taxon>Vertebrata</taxon>
        <taxon>Euteleostomi</taxon>
        <taxon>Mammalia</taxon>
        <taxon>Eutheria</taxon>
        <taxon>Laurasiatheria</taxon>
        <taxon>Carnivora</taxon>
        <taxon>Caniformia</taxon>
        <taxon>Canidae</taxon>
        <taxon>Nyctereutes</taxon>
    </lineage>
</organism>
<sequence length="160" mass="17434">MLTVEEAVHVGGGAGVTWGLHGDSLELREILAISGNQKLLPPGEENQVLEATTGYSCLPSKRKLKSIQKARKAAISSEEIIKCAHRISASNPMRSRLVGQMNNPPTNGVNGHLPGDLLASNAMPMNMLPPNHRSHCLLILLGHNKENEEDVDYVNRFIKQ</sequence>
<reference evidence="1" key="1">
    <citation type="submission" date="2020-12" db="EMBL/GenBank/DDBJ databases">
        <authorList>
            <consortium name="Molecular Ecology Group"/>
        </authorList>
    </citation>
    <scope>NUCLEOTIDE SEQUENCE</scope>
    <source>
        <strain evidence="1">TBG_1078</strain>
    </source>
</reference>
<accession>A0A811ZSL2</accession>